<dbReference type="AlphaFoldDB" id="A0A9P7K8G3"/>
<feature type="region of interest" description="Disordered" evidence="1">
    <location>
        <begin position="1"/>
        <end position="81"/>
    </location>
</feature>
<dbReference type="Proteomes" id="UP000717328">
    <property type="component" value="Unassembled WGS sequence"/>
</dbReference>
<evidence type="ECO:0000313" key="2">
    <source>
        <dbReference type="EMBL" id="KAG5642356.1"/>
    </source>
</evidence>
<evidence type="ECO:0000256" key="1">
    <source>
        <dbReference type="SAM" id="MobiDB-lite"/>
    </source>
</evidence>
<proteinExistence type="predicted"/>
<evidence type="ECO:0000313" key="3">
    <source>
        <dbReference type="Proteomes" id="UP000717328"/>
    </source>
</evidence>
<comment type="caution">
    <text evidence="2">The sequence shown here is derived from an EMBL/GenBank/DDBJ whole genome shotgun (WGS) entry which is preliminary data.</text>
</comment>
<dbReference type="EMBL" id="JABCKI010003414">
    <property type="protein sequence ID" value="KAG5642356.1"/>
    <property type="molecule type" value="Genomic_DNA"/>
</dbReference>
<organism evidence="2 3">
    <name type="scientific">Sphagnurus paluster</name>
    <dbReference type="NCBI Taxonomy" id="117069"/>
    <lineage>
        <taxon>Eukaryota</taxon>
        <taxon>Fungi</taxon>
        <taxon>Dikarya</taxon>
        <taxon>Basidiomycota</taxon>
        <taxon>Agaricomycotina</taxon>
        <taxon>Agaricomycetes</taxon>
        <taxon>Agaricomycetidae</taxon>
        <taxon>Agaricales</taxon>
        <taxon>Tricholomatineae</taxon>
        <taxon>Lyophyllaceae</taxon>
        <taxon>Sphagnurus</taxon>
    </lineage>
</organism>
<reference evidence="2" key="2">
    <citation type="submission" date="2021-10" db="EMBL/GenBank/DDBJ databases">
        <title>Phylogenomics reveals ancestral predisposition of the termite-cultivated fungus Termitomyces towards a domesticated lifestyle.</title>
        <authorList>
            <person name="Auxier B."/>
            <person name="Grum-Grzhimaylo A."/>
            <person name="Cardenas M.E."/>
            <person name="Lodge J.D."/>
            <person name="Laessoe T."/>
            <person name="Pedersen O."/>
            <person name="Smith M.E."/>
            <person name="Kuyper T.W."/>
            <person name="Franco-Molano E.A."/>
            <person name="Baroni T.J."/>
            <person name="Aanen D.K."/>
        </authorList>
    </citation>
    <scope>NUCLEOTIDE SEQUENCE</scope>
    <source>
        <strain evidence="2">D49</strain>
    </source>
</reference>
<keyword evidence="3" id="KW-1185">Reference proteome</keyword>
<accession>A0A9P7K8G3</accession>
<feature type="compositionally biased region" description="Acidic residues" evidence="1">
    <location>
        <begin position="30"/>
        <end position="44"/>
    </location>
</feature>
<protein>
    <submittedName>
        <fullName evidence="2">Uncharacterized protein</fullName>
    </submittedName>
</protein>
<name>A0A9P7K8G3_9AGAR</name>
<gene>
    <name evidence="2" type="ORF">H0H81_010653</name>
</gene>
<reference evidence="2" key="1">
    <citation type="submission" date="2021-02" db="EMBL/GenBank/DDBJ databases">
        <authorList>
            <person name="Nieuwenhuis M."/>
            <person name="Van De Peppel L.J.J."/>
        </authorList>
    </citation>
    <scope>NUCLEOTIDE SEQUENCE</scope>
    <source>
        <strain evidence="2">D49</strain>
    </source>
</reference>
<sequence>MDEDEEDPLPQENDGPAPTDEETDARPPAESDDDIEMVDEEPEAQESRGPKTAAQDEDEDDGKRVSCRPQQTDANLSALYR</sequence>